<feature type="compositionally biased region" description="Low complexity" evidence="5">
    <location>
        <begin position="68"/>
        <end position="116"/>
    </location>
</feature>
<feature type="compositionally biased region" description="Acidic residues" evidence="5">
    <location>
        <begin position="174"/>
        <end position="185"/>
    </location>
</feature>
<dbReference type="InterPro" id="IPR041569">
    <property type="entry name" value="AAA_lid_3"/>
</dbReference>
<keyword evidence="2 4" id="KW-0067">ATP-binding</keyword>
<dbReference type="InterPro" id="IPR050168">
    <property type="entry name" value="AAA_ATPase_domain"/>
</dbReference>
<feature type="compositionally biased region" description="Basic and acidic residues" evidence="5">
    <location>
        <begin position="186"/>
        <end position="209"/>
    </location>
</feature>
<dbReference type="FunFam" id="3.40.50.300:FF:001025">
    <property type="entry name" value="ATPase family, AAA domain-containing 2B"/>
    <property type="match status" value="1"/>
</dbReference>
<dbReference type="InterPro" id="IPR003960">
    <property type="entry name" value="ATPase_AAA_CS"/>
</dbReference>
<dbReference type="Gene3D" id="3.40.50.300">
    <property type="entry name" value="P-loop containing nucleotide triphosphate hydrolases"/>
    <property type="match status" value="1"/>
</dbReference>
<dbReference type="PROSITE" id="PS00674">
    <property type="entry name" value="AAA"/>
    <property type="match status" value="1"/>
</dbReference>
<evidence type="ECO:0000256" key="2">
    <source>
        <dbReference type="ARBA" id="ARBA00022840"/>
    </source>
</evidence>
<dbReference type="OrthoDB" id="9809379at2"/>
<dbReference type="Pfam" id="PF14559">
    <property type="entry name" value="TPR_19"/>
    <property type="match status" value="1"/>
</dbReference>
<dbReference type="GO" id="GO:0016887">
    <property type="term" value="F:ATP hydrolysis activity"/>
    <property type="evidence" value="ECO:0007669"/>
    <property type="project" value="InterPro"/>
</dbReference>
<keyword evidence="1 4" id="KW-0547">Nucleotide-binding</keyword>
<keyword evidence="7" id="KW-0378">Hydrolase</keyword>
<sequence length="530" mass="56326">MTNPLIDSLVSIIEQRPEDHPLREHLAELLIAEGRGGEAIPHLAVILAADPTNERVAALMRSALGAPEAPAPAAGVSPDEAAPASESPVAEDSPAFTEDTVPSTPAVDAAVASAAEPAEKPVPHPQDASQIQGVPDGGAADESTAAAHASEDAGIPAIVTVHPSAFPHATEEAAPGEEDAPAAEAGDERDGAAHADGAKEQSFDWKSAEKQVGGPAPAFVKQGEVEGEIEVDDKPQGEGWDIESVTSTLEDVGGMQSVKDRLTTAFLAPLRNPEIRKLYGKSLNGGLLLYGPPGCGKTYIARALAGEVGAAFMNVRISDVMARYLGESEANLHELFETARANAPVVLFLDEIDAIGMRRSHAGSYYMRPITNQLLMELDGIGSDNEGVFILAATNTPWDVDSALRRPGRFDRSVAVLPPDGPARQAVLYHHLKSRPVEGIDLGHLVQRTQGFTGADLAHLVDSAVEYAMMDSVRTGNVRMVTMHDFLRALEQIRPSAGPWFVTARNFIEYGNRDGQYDDLAEYMRANNLM</sequence>
<feature type="region of interest" description="Disordered" evidence="5">
    <location>
        <begin position="68"/>
        <end position="150"/>
    </location>
</feature>
<keyword evidence="7" id="KW-0645">Protease</keyword>
<dbReference type="PANTHER" id="PTHR23077">
    <property type="entry name" value="AAA-FAMILY ATPASE"/>
    <property type="match status" value="1"/>
</dbReference>
<dbReference type="InterPro" id="IPR003593">
    <property type="entry name" value="AAA+_ATPase"/>
</dbReference>
<name>A0A2X0TYY7_9ACTO</name>
<dbReference type="RefSeq" id="WP_111823190.1">
    <property type="nucleotide sequence ID" value="NZ_CBDERX010000066.1"/>
</dbReference>
<evidence type="ECO:0000313" key="8">
    <source>
        <dbReference type="Proteomes" id="UP000250192"/>
    </source>
</evidence>
<dbReference type="GO" id="GO:0006508">
    <property type="term" value="P:proteolysis"/>
    <property type="evidence" value="ECO:0007669"/>
    <property type="project" value="UniProtKB-KW"/>
</dbReference>
<accession>A0A2X0TYY7</accession>
<feature type="compositionally biased region" description="Low complexity" evidence="5">
    <location>
        <begin position="137"/>
        <end position="150"/>
    </location>
</feature>
<dbReference type="InterPro" id="IPR027417">
    <property type="entry name" value="P-loop_NTPase"/>
</dbReference>
<dbReference type="Gene3D" id="1.10.8.60">
    <property type="match status" value="1"/>
</dbReference>
<feature type="region of interest" description="Disordered" evidence="5">
    <location>
        <begin position="172"/>
        <end position="240"/>
    </location>
</feature>
<evidence type="ECO:0000256" key="5">
    <source>
        <dbReference type="SAM" id="MobiDB-lite"/>
    </source>
</evidence>
<dbReference type="EC" id="3.4.24.-" evidence="7"/>
<protein>
    <submittedName>
        <fullName evidence="7">ATP-dependent zinc metalloprotease FtsH</fullName>
        <ecNumber evidence="7">3.4.24.-</ecNumber>
    </submittedName>
</protein>
<dbReference type="GO" id="GO:0005524">
    <property type="term" value="F:ATP binding"/>
    <property type="evidence" value="ECO:0007669"/>
    <property type="project" value="UniProtKB-KW"/>
</dbReference>
<dbReference type="AlphaFoldDB" id="A0A2X0TYY7"/>
<feature type="domain" description="AAA+ ATPase" evidence="6">
    <location>
        <begin position="283"/>
        <end position="420"/>
    </location>
</feature>
<dbReference type="Pfam" id="PF17862">
    <property type="entry name" value="AAA_lid_3"/>
    <property type="match status" value="1"/>
</dbReference>
<keyword evidence="3" id="KW-0175">Coiled coil</keyword>
<evidence type="ECO:0000256" key="4">
    <source>
        <dbReference type="RuleBase" id="RU003651"/>
    </source>
</evidence>
<dbReference type="GO" id="GO:0008237">
    <property type="term" value="F:metallopeptidase activity"/>
    <property type="evidence" value="ECO:0007669"/>
    <property type="project" value="UniProtKB-KW"/>
</dbReference>
<evidence type="ECO:0000256" key="3">
    <source>
        <dbReference type="ARBA" id="ARBA00023054"/>
    </source>
</evidence>
<dbReference type="PANTHER" id="PTHR23077:SF171">
    <property type="entry name" value="NUCLEAR VALOSIN-CONTAINING PROTEIN-LIKE"/>
    <property type="match status" value="1"/>
</dbReference>
<dbReference type="GeneID" id="93758074"/>
<dbReference type="EMBL" id="UAPR01000002">
    <property type="protein sequence ID" value="SPT55114.1"/>
    <property type="molecule type" value="Genomic_DNA"/>
</dbReference>
<evidence type="ECO:0000259" key="6">
    <source>
        <dbReference type="SMART" id="SM00382"/>
    </source>
</evidence>
<dbReference type="SMART" id="SM00382">
    <property type="entry name" value="AAA"/>
    <property type="match status" value="1"/>
</dbReference>
<comment type="similarity">
    <text evidence="4">Belongs to the AAA ATPase family.</text>
</comment>
<organism evidence="7 8">
    <name type="scientific">Schaalia odontolytica</name>
    <dbReference type="NCBI Taxonomy" id="1660"/>
    <lineage>
        <taxon>Bacteria</taxon>
        <taxon>Bacillati</taxon>
        <taxon>Actinomycetota</taxon>
        <taxon>Actinomycetes</taxon>
        <taxon>Actinomycetales</taxon>
        <taxon>Actinomycetaceae</taxon>
        <taxon>Schaalia</taxon>
    </lineage>
</organism>
<gene>
    <name evidence="7" type="primary">ftsH_1</name>
    <name evidence="7" type="ORF">NCTC9935_00607</name>
</gene>
<evidence type="ECO:0000313" key="7">
    <source>
        <dbReference type="EMBL" id="SPT55114.1"/>
    </source>
</evidence>
<dbReference type="Pfam" id="PF00004">
    <property type="entry name" value="AAA"/>
    <property type="match status" value="1"/>
</dbReference>
<dbReference type="InterPro" id="IPR003959">
    <property type="entry name" value="ATPase_AAA_core"/>
</dbReference>
<reference evidence="7 8" key="1">
    <citation type="submission" date="2018-06" db="EMBL/GenBank/DDBJ databases">
        <authorList>
            <consortium name="Pathogen Informatics"/>
            <person name="Doyle S."/>
        </authorList>
    </citation>
    <scope>NUCLEOTIDE SEQUENCE [LARGE SCALE GENOMIC DNA]</scope>
    <source>
        <strain evidence="7 8">NCTC9935</strain>
    </source>
</reference>
<dbReference type="Proteomes" id="UP000250192">
    <property type="component" value="Unassembled WGS sequence"/>
</dbReference>
<keyword evidence="8" id="KW-1185">Reference proteome</keyword>
<proteinExistence type="inferred from homology"/>
<keyword evidence="7" id="KW-0482">Metalloprotease</keyword>
<evidence type="ECO:0000256" key="1">
    <source>
        <dbReference type="ARBA" id="ARBA00022741"/>
    </source>
</evidence>
<dbReference type="SUPFAM" id="SSF52540">
    <property type="entry name" value="P-loop containing nucleoside triphosphate hydrolases"/>
    <property type="match status" value="1"/>
</dbReference>